<sequence>MESLTVTRHARTLVQPFRRTPSGRLDLSFIDSLPVLRCNARTLHVFRRGGAEAAAVIREALSKALVTYYPLAGRLEQLETLLVDCSAEGVWFVEASADGSVTLDDVNCFDDNVESIPYDRLLPDGGAEQGARGREPLVQMQATIFVTKFACGGFVIGLIFCHAICDGLGAAQFLSAVGEIARGIDSDRLSAAPVWRRDFFPQKPNPSSASLAPPPPLPPIPNYNLQQANIDIPIDEINRAKIQFHASTGGKTCSTFEAVAASLWKHRSAAIDLDPSVEVQLVFFANCRQLVEPPLPDGFYGNCFFPVKVTASIGALAAGAVAGAIELIQEAKGRLRAEFEKYVKGEEGEEDPFAPPLVYTTLFISEWGRLGFNGVDYGWGPPANVVPIQGSGIIPVGIVGWLPLPRKGVRLMTWCVEEAHRPGLIRRMAAMEIE</sequence>
<dbReference type="InterPro" id="IPR050898">
    <property type="entry name" value="Plant_acyltransferase"/>
</dbReference>
<dbReference type="AlphaFoldDB" id="A0AAV0LKP9"/>
<evidence type="ECO:0000256" key="3">
    <source>
        <dbReference type="ARBA" id="ARBA00023315"/>
    </source>
</evidence>
<dbReference type="PANTHER" id="PTHR31147">
    <property type="entry name" value="ACYL TRANSFERASE 4"/>
    <property type="match status" value="1"/>
</dbReference>
<keyword evidence="3" id="KW-0012">Acyltransferase</keyword>
<gene>
    <name evidence="4" type="ORF">LITE_LOCUS24417</name>
</gene>
<evidence type="ECO:0000313" key="4">
    <source>
        <dbReference type="EMBL" id="CAI0434812.1"/>
    </source>
</evidence>
<comment type="caution">
    <text evidence="4">The sequence shown here is derived from an EMBL/GenBank/DDBJ whole genome shotgun (WGS) entry which is preliminary data.</text>
</comment>
<dbReference type="Pfam" id="PF02458">
    <property type="entry name" value="Transferase"/>
    <property type="match status" value="1"/>
</dbReference>
<dbReference type="Proteomes" id="UP001154282">
    <property type="component" value="Unassembled WGS sequence"/>
</dbReference>
<dbReference type="Gene3D" id="3.30.559.10">
    <property type="entry name" value="Chloramphenicol acetyltransferase-like domain"/>
    <property type="match status" value="2"/>
</dbReference>
<evidence type="ECO:0000256" key="1">
    <source>
        <dbReference type="ARBA" id="ARBA00009861"/>
    </source>
</evidence>
<evidence type="ECO:0000256" key="2">
    <source>
        <dbReference type="ARBA" id="ARBA00022679"/>
    </source>
</evidence>
<keyword evidence="5" id="KW-1185">Reference proteome</keyword>
<keyword evidence="2" id="KW-0808">Transferase</keyword>
<dbReference type="EMBL" id="CAMGYJ010000006">
    <property type="protein sequence ID" value="CAI0434812.1"/>
    <property type="molecule type" value="Genomic_DNA"/>
</dbReference>
<dbReference type="GO" id="GO:0016746">
    <property type="term" value="F:acyltransferase activity"/>
    <property type="evidence" value="ECO:0007669"/>
    <property type="project" value="UniProtKB-KW"/>
</dbReference>
<dbReference type="InterPro" id="IPR023213">
    <property type="entry name" value="CAT-like_dom_sf"/>
</dbReference>
<dbReference type="PANTHER" id="PTHR31147:SF1">
    <property type="entry name" value="ACYL TRANSFERASE 4"/>
    <property type="match status" value="1"/>
</dbReference>
<evidence type="ECO:0000313" key="5">
    <source>
        <dbReference type="Proteomes" id="UP001154282"/>
    </source>
</evidence>
<protein>
    <submittedName>
        <fullName evidence="4">Uncharacterized protein</fullName>
    </submittedName>
</protein>
<proteinExistence type="inferred from homology"/>
<name>A0AAV0LKP9_9ROSI</name>
<accession>A0AAV0LKP9</accession>
<comment type="similarity">
    <text evidence="1">Belongs to the plant acyltransferase family.</text>
</comment>
<reference evidence="4" key="1">
    <citation type="submission" date="2022-08" db="EMBL/GenBank/DDBJ databases">
        <authorList>
            <person name="Gutierrez-Valencia J."/>
        </authorList>
    </citation>
    <scope>NUCLEOTIDE SEQUENCE</scope>
</reference>
<organism evidence="4 5">
    <name type="scientific">Linum tenue</name>
    <dbReference type="NCBI Taxonomy" id="586396"/>
    <lineage>
        <taxon>Eukaryota</taxon>
        <taxon>Viridiplantae</taxon>
        <taxon>Streptophyta</taxon>
        <taxon>Embryophyta</taxon>
        <taxon>Tracheophyta</taxon>
        <taxon>Spermatophyta</taxon>
        <taxon>Magnoliopsida</taxon>
        <taxon>eudicotyledons</taxon>
        <taxon>Gunneridae</taxon>
        <taxon>Pentapetalae</taxon>
        <taxon>rosids</taxon>
        <taxon>fabids</taxon>
        <taxon>Malpighiales</taxon>
        <taxon>Linaceae</taxon>
        <taxon>Linum</taxon>
    </lineage>
</organism>